<evidence type="ECO:0008006" key="4">
    <source>
        <dbReference type="Google" id="ProtNLM"/>
    </source>
</evidence>
<dbReference type="InterPro" id="IPR045153">
    <property type="entry name" value="Est1/Ebs1-like"/>
</dbReference>
<gene>
    <name evidence="2" type="ORF">ED733_004234</name>
</gene>
<evidence type="ECO:0000313" key="3">
    <source>
        <dbReference type="Proteomes" id="UP000317257"/>
    </source>
</evidence>
<dbReference type="InterPro" id="IPR011990">
    <property type="entry name" value="TPR-like_helical_dom_sf"/>
</dbReference>
<dbReference type="GO" id="GO:0005697">
    <property type="term" value="C:telomerase holoenzyme complex"/>
    <property type="evidence" value="ECO:0007669"/>
    <property type="project" value="TreeGrafter"/>
</dbReference>
<evidence type="ECO:0000313" key="2">
    <source>
        <dbReference type="EMBL" id="TWU72980.1"/>
    </source>
</evidence>
<dbReference type="Proteomes" id="UP000317257">
    <property type="component" value="Unassembled WGS sequence"/>
</dbReference>
<dbReference type="PANTHER" id="PTHR15696">
    <property type="entry name" value="SMG-7 SUPPRESSOR WITH MORPHOLOGICAL EFFECT ON GENITALIA PROTEIN 7"/>
    <property type="match status" value="1"/>
</dbReference>
<reference evidence="3" key="1">
    <citation type="submission" date="2018-12" db="EMBL/GenBank/DDBJ databases">
        <title>The complete genome of Metarhizium rileyi, a key fungal pathogen of Lepidoptera.</title>
        <authorList>
            <person name="Binneck E."/>
            <person name="Lastra C.C.L."/>
            <person name="Sosa-Gomez D.R."/>
        </authorList>
    </citation>
    <scope>NUCLEOTIDE SEQUENCE [LARGE SCALE GENOMIC DNA]</scope>
    <source>
        <strain evidence="3">Cep018-CH2</strain>
    </source>
</reference>
<proteinExistence type="predicted"/>
<feature type="region of interest" description="Disordered" evidence="1">
    <location>
        <begin position="71"/>
        <end position="132"/>
    </location>
</feature>
<dbReference type="GO" id="GO:0000184">
    <property type="term" value="P:nuclear-transcribed mRNA catabolic process, nonsense-mediated decay"/>
    <property type="evidence" value="ECO:0007669"/>
    <property type="project" value="TreeGrafter"/>
</dbReference>
<sequence length="444" mass="50807">MDKLTKGWVEHQRRVARQEAATRGSHCPLCQMELEPSVEAFKAHYTSKHPTADELDAIEALNNCALHSNDAVRTSDDDDFPRNRTSTDRQLWTADGGHGNSPQRPRMPQTRYGRGHSGQHRAQSPEPSDATADSADLPLLLFYYAKSLCVPIPFHSTKDSVKTLFEPLLDMEPDATLEGVELVDAAFVRVHAVLFTDTHKDLLEPSMRLFLGLLDKRIGSEHGFFLETGYYIGISLSCLLLGFGDESNVLMKAIPKSQECMADESDDEEPEPSDAFWMAVSFTAQTFNLILTRSPDKNTWSCIHTLLVFYRFMVRFDAGKRYLEDIIPWEKFALLLNYLLRQTNNPRRLDTPVFPWPEDGQAKPLPEDYALRGCVYTEDYFPDKWFDNAGIEEQARCLELPSVAEQRRERLVWLGHGLAMRNERLHWNEDERQFFATESDNNNL</sequence>
<dbReference type="PANTHER" id="PTHR15696:SF0">
    <property type="entry name" value="TELOMERASE-BINDING PROTEIN EST1A"/>
    <property type="match status" value="1"/>
</dbReference>
<dbReference type="SUPFAM" id="SSF48452">
    <property type="entry name" value="TPR-like"/>
    <property type="match status" value="1"/>
</dbReference>
<accession>A0A5C6G5K3</accession>
<comment type="caution">
    <text evidence="2">The sequence shown here is derived from an EMBL/GenBank/DDBJ whole genome shotgun (WGS) entry which is preliminary data.</text>
</comment>
<dbReference type="AlphaFoldDB" id="A0A5C6G5K3"/>
<protein>
    <recommendedName>
        <fullName evidence="4">DNA/RNA-binding domain-containing protein</fullName>
    </recommendedName>
</protein>
<dbReference type="EMBL" id="SBHS01000022">
    <property type="protein sequence ID" value="TWU72980.1"/>
    <property type="molecule type" value="Genomic_DNA"/>
</dbReference>
<evidence type="ECO:0000256" key="1">
    <source>
        <dbReference type="SAM" id="MobiDB-lite"/>
    </source>
</evidence>
<organism evidence="2 3">
    <name type="scientific">Metarhizium rileyi (strain RCEF 4871)</name>
    <name type="common">Nomuraea rileyi</name>
    <dbReference type="NCBI Taxonomy" id="1649241"/>
    <lineage>
        <taxon>Eukaryota</taxon>
        <taxon>Fungi</taxon>
        <taxon>Dikarya</taxon>
        <taxon>Ascomycota</taxon>
        <taxon>Pezizomycotina</taxon>
        <taxon>Sordariomycetes</taxon>
        <taxon>Hypocreomycetidae</taxon>
        <taxon>Hypocreales</taxon>
        <taxon>Clavicipitaceae</taxon>
        <taxon>Metarhizium</taxon>
    </lineage>
</organism>
<dbReference type="GO" id="GO:0042162">
    <property type="term" value="F:telomeric DNA binding"/>
    <property type="evidence" value="ECO:0007669"/>
    <property type="project" value="TreeGrafter"/>
</dbReference>
<dbReference type="GO" id="GO:0070034">
    <property type="term" value="F:telomerase RNA binding"/>
    <property type="evidence" value="ECO:0007669"/>
    <property type="project" value="TreeGrafter"/>
</dbReference>
<name>A0A5C6G5K3_METRR</name>